<evidence type="ECO:0000313" key="2">
    <source>
        <dbReference type="EMBL" id="CAG8800838.1"/>
    </source>
</evidence>
<proteinExistence type="predicted"/>
<name>A0ABN7VVI0_GIGMA</name>
<dbReference type="EMBL" id="CAJVQB010022993">
    <property type="protein sequence ID" value="CAG8800838.1"/>
    <property type="molecule type" value="Genomic_DNA"/>
</dbReference>
<keyword evidence="1" id="KW-0175">Coiled coil</keyword>
<sequence length="411" mass="47723">MDKLYSPNQINQFKESMIEAIETKKKEMEEKKFRSVEEAKKSAIEELKDSCTDEEKIQPTIKEIIEKYSRKINNSEVNNISTLLKKANELIVEERVKRQGLHWKRKIKKEEQRMNKLNANAPYAINFPPSLWNDLSEEEKQHEKAKELKLDPKVDNDFNFQRSEGGEVRYILFVDEADQISENSFSKESTGLTFLKECMGSDDYKNNETKIDPAAYRPGRLSNPLDFNSSQLEHFEGKFINPRQPKIEEVVEKNMILAANQISRSIDTRLKEIALTAENIKNNSREDINNYTAAVESGLETPLLIGFCFLCGTYCVKKVHDVFAKKEKNKKRKLELKDEEIKKFKNKLRDPNLSDEEKRKINSQLAILTDQQESDIKERSSILDKIKKIGERIKNNNQIISGTVSNLDDKH</sequence>
<feature type="coiled-coil region" evidence="1">
    <location>
        <begin position="11"/>
        <end position="46"/>
    </location>
</feature>
<evidence type="ECO:0000313" key="3">
    <source>
        <dbReference type="Proteomes" id="UP000789901"/>
    </source>
</evidence>
<keyword evidence="3" id="KW-1185">Reference proteome</keyword>
<gene>
    <name evidence="2" type="ORF">GMARGA_LOCUS23057</name>
</gene>
<organism evidence="2 3">
    <name type="scientific">Gigaspora margarita</name>
    <dbReference type="NCBI Taxonomy" id="4874"/>
    <lineage>
        <taxon>Eukaryota</taxon>
        <taxon>Fungi</taxon>
        <taxon>Fungi incertae sedis</taxon>
        <taxon>Mucoromycota</taxon>
        <taxon>Glomeromycotina</taxon>
        <taxon>Glomeromycetes</taxon>
        <taxon>Diversisporales</taxon>
        <taxon>Gigasporaceae</taxon>
        <taxon>Gigaspora</taxon>
    </lineage>
</organism>
<comment type="caution">
    <text evidence="2">The sequence shown here is derived from an EMBL/GenBank/DDBJ whole genome shotgun (WGS) entry which is preliminary data.</text>
</comment>
<dbReference type="Proteomes" id="UP000789901">
    <property type="component" value="Unassembled WGS sequence"/>
</dbReference>
<evidence type="ECO:0000256" key="1">
    <source>
        <dbReference type="SAM" id="Coils"/>
    </source>
</evidence>
<reference evidence="2 3" key="1">
    <citation type="submission" date="2021-06" db="EMBL/GenBank/DDBJ databases">
        <authorList>
            <person name="Kallberg Y."/>
            <person name="Tangrot J."/>
            <person name="Rosling A."/>
        </authorList>
    </citation>
    <scope>NUCLEOTIDE SEQUENCE [LARGE SCALE GENOMIC DNA]</scope>
    <source>
        <strain evidence="2 3">120-4 pot B 10/14</strain>
    </source>
</reference>
<protein>
    <submittedName>
        <fullName evidence="2">23627_t:CDS:1</fullName>
    </submittedName>
</protein>
<accession>A0ABN7VVI0</accession>